<name>A0A0K1Q406_9BACT</name>
<dbReference type="Proteomes" id="UP000064967">
    <property type="component" value="Chromosome"/>
</dbReference>
<accession>A0A0K1Q406</accession>
<protein>
    <submittedName>
        <fullName evidence="1">Uncharacterized protein</fullName>
    </submittedName>
</protein>
<organism evidence="1 2">
    <name type="scientific">Labilithrix luteola</name>
    <dbReference type="NCBI Taxonomy" id="1391654"/>
    <lineage>
        <taxon>Bacteria</taxon>
        <taxon>Pseudomonadati</taxon>
        <taxon>Myxococcota</taxon>
        <taxon>Polyangia</taxon>
        <taxon>Polyangiales</taxon>
        <taxon>Labilitrichaceae</taxon>
        <taxon>Labilithrix</taxon>
    </lineage>
</organism>
<reference evidence="1 2" key="1">
    <citation type="submission" date="2015-08" db="EMBL/GenBank/DDBJ databases">
        <authorList>
            <person name="Babu N.S."/>
            <person name="Beckwith C.J."/>
            <person name="Beseler K.G."/>
            <person name="Brison A."/>
            <person name="Carone J.V."/>
            <person name="Caskin T.P."/>
            <person name="Diamond M."/>
            <person name="Durham M.E."/>
            <person name="Foxe J.M."/>
            <person name="Go M."/>
            <person name="Henderson B.A."/>
            <person name="Jones I.B."/>
            <person name="McGettigan J.A."/>
            <person name="Micheletti S.J."/>
            <person name="Nasrallah M.E."/>
            <person name="Ortiz D."/>
            <person name="Piller C.R."/>
            <person name="Privatt S.R."/>
            <person name="Schneider S.L."/>
            <person name="Sharp S."/>
            <person name="Smith T.C."/>
            <person name="Stanton J.D."/>
            <person name="Ullery H.E."/>
            <person name="Wilson R.J."/>
            <person name="Serrano M.G."/>
            <person name="Buck G."/>
            <person name="Lee V."/>
            <person name="Wang Y."/>
            <person name="Carvalho R."/>
            <person name="Voegtly L."/>
            <person name="Shi R."/>
            <person name="Duckworth R."/>
            <person name="Johnson A."/>
            <person name="Loviza R."/>
            <person name="Walstead R."/>
            <person name="Shah Z."/>
            <person name="Kiflezghi M."/>
            <person name="Wade K."/>
            <person name="Ball S.L."/>
            <person name="Bradley K.W."/>
            <person name="Asai D.J."/>
            <person name="Bowman C.A."/>
            <person name="Russell D.A."/>
            <person name="Pope W.H."/>
            <person name="Jacobs-Sera D."/>
            <person name="Hendrix R.W."/>
            <person name="Hatfull G.F."/>
        </authorList>
    </citation>
    <scope>NUCLEOTIDE SEQUENCE [LARGE SCALE GENOMIC DNA]</scope>
    <source>
        <strain evidence="1 2">DSM 27648</strain>
    </source>
</reference>
<dbReference type="EMBL" id="CP012333">
    <property type="protein sequence ID" value="AKV00120.1"/>
    <property type="molecule type" value="Genomic_DNA"/>
</dbReference>
<proteinExistence type="predicted"/>
<dbReference type="KEGG" id="llu:AKJ09_06783"/>
<keyword evidence="2" id="KW-1185">Reference proteome</keyword>
<dbReference type="AlphaFoldDB" id="A0A0K1Q406"/>
<gene>
    <name evidence="1" type="ORF">AKJ09_06783</name>
</gene>
<dbReference type="PATRIC" id="fig|1391654.3.peg.6884"/>
<dbReference type="RefSeq" id="WP_146651464.1">
    <property type="nucleotide sequence ID" value="NZ_CP012333.1"/>
</dbReference>
<evidence type="ECO:0000313" key="1">
    <source>
        <dbReference type="EMBL" id="AKV00120.1"/>
    </source>
</evidence>
<sequence length="489" mass="49923">MSPGVLLYNSGADLEDPVMHSYVLRLGVASVCAALPIIVLACGDDPAAATAVDAAAPSAGGDALEDGAKDAGPQTISVTFANLGALAAKNNLTVTASVVFYPKTNPDKPVVEPIAFDQTVTKPMPDGAHVLLAMLMSSAEEGDGAYVFQIDDVAPGESINIGPAPIAEPSTRAIIRSFEPFGESGGRTYAFRSCMSNDVVPPGEEVAEVDNSCVESGGKARFLATVSSAASEPLAIGVTVADVNPTADGGPPLVKIPSWSTPTPTAWSFTGETPGAQNIEARAYVTNGTTPGVMVGGSSVAGAGTILSFLRPPAGFNDGEVHLVTASFGDAIHGPYARVTLVDRTAPTAPLATDLGTLIYFKTAAVSPTATGAASFDYTASTAFPSGTMVYAQAIGTRAGAGGPSTFWFTITPRIEQGHVDGLVLPDALRETILGSAMTWKFYSMKAVSGIEPRALRALDTAGVYSFTGTIGLPPGNFRASISTVTLAN</sequence>
<evidence type="ECO:0000313" key="2">
    <source>
        <dbReference type="Proteomes" id="UP000064967"/>
    </source>
</evidence>